<dbReference type="Gene3D" id="1.10.10.60">
    <property type="entry name" value="Homeodomain-like"/>
    <property type="match status" value="2"/>
</dbReference>
<dbReference type="GO" id="GO:0043565">
    <property type="term" value="F:sequence-specific DNA binding"/>
    <property type="evidence" value="ECO:0007669"/>
    <property type="project" value="InterPro"/>
</dbReference>
<dbReference type="Pfam" id="PF12833">
    <property type="entry name" value="HTH_18"/>
    <property type="match status" value="1"/>
</dbReference>
<feature type="domain" description="HTH araC/xylS-type" evidence="9">
    <location>
        <begin position="430"/>
        <end position="529"/>
    </location>
</feature>
<dbReference type="SMART" id="SM00342">
    <property type="entry name" value="HTH_ARAC"/>
    <property type="match status" value="1"/>
</dbReference>
<dbReference type="GO" id="GO:0005737">
    <property type="term" value="C:cytoplasm"/>
    <property type="evidence" value="ECO:0007669"/>
    <property type="project" value="UniProtKB-SubCell"/>
</dbReference>
<sequence length="542" mass="62830">MKKVMLVDDEILFRENIRDCIQWEQEGFEYCGDASDGEVALPLIEQWMPDILITDIKMPFMNGLELSSIIRKRMPDIKIIILSGHDEFEYAQAALRIGVDEYCIKPVSAADIIKQLHQMSQKIDSERLEKEQLHKLTQMVANQTMRTQDMLLTDLCSGFITTVEAVQAATSLSLHLIAKYYTVIITEFRSRESESSLSIDSSVISQYEAQFEQNLKNNVEFLSFKRIRTERVWILQGNTVEQLQHTIESIQEQHSLTDHLFTSIELTYGMGTIQDRLQGIHDSYLEAEEDKHWRRLTKLNRNALYTIAGDSLDHTISLDHSVFIEFLKFGSPANIQPFVEQFASDLKRLNWNTSFYGYYILNDLILKVFQSVKETFLNSADDTSEIFGRLQKQIEAIDGWEKAFIYLTNLAQQYWLRRKDATDKYTEMLNQVKEYIHRSYHNNQLSLLDAAEYVSVSPSHLSKIFSQEIGQTFIEYVTHVRIRKAMELLKSTHAKSYEIAFQVGYNDAHYFSNLFKKSTGMTTKEFRRKDTISIQSSGTDGS</sequence>
<dbReference type="PANTHER" id="PTHR42713:SF3">
    <property type="entry name" value="TRANSCRIPTIONAL REGULATORY PROTEIN HPTR"/>
    <property type="match status" value="1"/>
</dbReference>
<feature type="modified residue" description="4-aspartylphosphate" evidence="8">
    <location>
        <position position="55"/>
    </location>
</feature>
<keyword evidence="3 8" id="KW-0597">Phosphoprotein</keyword>
<evidence type="ECO:0008006" key="13">
    <source>
        <dbReference type="Google" id="ProtNLM"/>
    </source>
</evidence>
<dbReference type="PROSITE" id="PS01124">
    <property type="entry name" value="HTH_ARAC_FAMILY_2"/>
    <property type="match status" value="1"/>
</dbReference>
<comment type="subcellular location">
    <subcellularLocation>
        <location evidence="1">Cytoplasm</location>
    </subcellularLocation>
</comment>
<evidence type="ECO:0000256" key="5">
    <source>
        <dbReference type="ARBA" id="ARBA00023015"/>
    </source>
</evidence>
<dbReference type="SMART" id="SM00448">
    <property type="entry name" value="REC"/>
    <property type="match status" value="1"/>
</dbReference>
<dbReference type="PANTHER" id="PTHR42713">
    <property type="entry name" value="HISTIDINE KINASE-RELATED"/>
    <property type="match status" value="1"/>
</dbReference>
<dbReference type="RefSeq" id="WP_068646786.1">
    <property type="nucleotide sequence ID" value="NZ_CP043611.1"/>
</dbReference>
<dbReference type="InterPro" id="IPR001789">
    <property type="entry name" value="Sig_transdc_resp-reg_receiver"/>
</dbReference>
<comment type="caution">
    <text evidence="11">The sequence shown here is derived from an EMBL/GenBank/DDBJ whole genome shotgun (WGS) entry which is preliminary data.</text>
</comment>
<evidence type="ECO:0000259" key="10">
    <source>
        <dbReference type="PROSITE" id="PS50110"/>
    </source>
</evidence>
<feature type="domain" description="Response regulatory" evidence="10">
    <location>
        <begin position="3"/>
        <end position="120"/>
    </location>
</feature>
<evidence type="ECO:0000313" key="11">
    <source>
        <dbReference type="EMBL" id="OAB48038.1"/>
    </source>
</evidence>
<keyword evidence="5" id="KW-0805">Transcription regulation</keyword>
<dbReference type="PROSITE" id="PS50110">
    <property type="entry name" value="RESPONSE_REGULATORY"/>
    <property type="match status" value="1"/>
</dbReference>
<gene>
    <name evidence="11" type="ORF">PBAT_03970</name>
</gene>
<dbReference type="Proteomes" id="UP000077355">
    <property type="component" value="Unassembled WGS sequence"/>
</dbReference>
<evidence type="ECO:0000256" key="3">
    <source>
        <dbReference type="ARBA" id="ARBA00022553"/>
    </source>
</evidence>
<organism evidence="11 12">
    <name type="scientific">Paenibacillus antarcticus</name>
    <dbReference type="NCBI Taxonomy" id="253703"/>
    <lineage>
        <taxon>Bacteria</taxon>
        <taxon>Bacillati</taxon>
        <taxon>Bacillota</taxon>
        <taxon>Bacilli</taxon>
        <taxon>Bacillales</taxon>
        <taxon>Paenibacillaceae</taxon>
        <taxon>Paenibacillus</taxon>
    </lineage>
</organism>
<dbReference type="SUPFAM" id="SSF52172">
    <property type="entry name" value="CheY-like"/>
    <property type="match status" value="1"/>
</dbReference>
<dbReference type="EMBL" id="LVJI01000002">
    <property type="protein sequence ID" value="OAB48038.1"/>
    <property type="molecule type" value="Genomic_DNA"/>
</dbReference>
<keyword evidence="4" id="KW-0902">Two-component regulatory system</keyword>
<keyword evidence="6" id="KW-0238">DNA-binding</keyword>
<evidence type="ECO:0000256" key="1">
    <source>
        <dbReference type="ARBA" id="ARBA00004496"/>
    </source>
</evidence>
<dbReference type="GO" id="GO:0003700">
    <property type="term" value="F:DNA-binding transcription factor activity"/>
    <property type="evidence" value="ECO:0007669"/>
    <property type="project" value="InterPro"/>
</dbReference>
<evidence type="ECO:0000256" key="2">
    <source>
        <dbReference type="ARBA" id="ARBA00022490"/>
    </source>
</evidence>
<evidence type="ECO:0000256" key="6">
    <source>
        <dbReference type="ARBA" id="ARBA00023125"/>
    </source>
</evidence>
<dbReference type="AlphaFoldDB" id="A0A168QPN4"/>
<evidence type="ECO:0000256" key="7">
    <source>
        <dbReference type="ARBA" id="ARBA00023163"/>
    </source>
</evidence>
<proteinExistence type="predicted"/>
<protein>
    <recommendedName>
        <fullName evidence="13">DNA-binding response regulator</fullName>
    </recommendedName>
</protein>
<dbReference type="GO" id="GO:0000160">
    <property type="term" value="P:phosphorelay signal transduction system"/>
    <property type="evidence" value="ECO:0007669"/>
    <property type="project" value="UniProtKB-KW"/>
</dbReference>
<dbReference type="SUPFAM" id="SSF46689">
    <property type="entry name" value="Homeodomain-like"/>
    <property type="match status" value="2"/>
</dbReference>
<accession>A0A168QPN4</accession>
<keyword evidence="7" id="KW-0804">Transcription</keyword>
<evidence type="ECO:0000259" key="9">
    <source>
        <dbReference type="PROSITE" id="PS01124"/>
    </source>
</evidence>
<keyword evidence="12" id="KW-1185">Reference proteome</keyword>
<dbReference type="CDD" id="cd17536">
    <property type="entry name" value="REC_YesN-like"/>
    <property type="match status" value="1"/>
</dbReference>
<evidence type="ECO:0000313" key="12">
    <source>
        <dbReference type="Proteomes" id="UP000077355"/>
    </source>
</evidence>
<dbReference type="OrthoDB" id="9794370at2"/>
<dbReference type="Gene3D" id="3.40.50.2300">
    <property type="match status" value="1"/>
</dbReference>
<dbReference type="InterPro" id="IPR009057">
    <property type="entry name" value="Homeodomain-like_sf"/>
</dbReference>
<dbReference type="InterPro" id="IPR011006">
    <property type="entry name" value="CheY-like_superfamily"/>
</dbReference>
<evidence type="ECO:0000256" key="8">
    <source>
        <dbReference type="PROSITE-ProRule" id="PRU00169"/>
    </source>
</evidence>
<reference evidence="11 12" key="1">
    <citation type="submission" date="2016-03" db="EMBL/GenBank/DDBJ databases">
        <title>Draft genome sequence of Paenibacillus antarcticus CECT 5836.</title>
        <authorList>
            <person name="Shin S.-K."/>
            <person name="Yi H."/>
        </authorList>
    </citation>
    <scope>NUCLEOTIDE SEQUENCE [LARGE SCALE GENOMIC DNA]</scope>
    <source>
        <strain evidence="11 12">CECT 5836</strain>
    </source>
</reference>
<dbReference type="Pfam" id="PF00072">
    <property type="entry name" value="Response_reg"/>
    <property type="match status" value="1"/>
</dbReference>
<dbReference type="InterPro" id="IPR018060">
    <property type="entry name" value="HTH_AraC"/>
</dbReference>
<keyword evidence="2" id="KW-0963">Cytoplasm</keyword>
<name>A0A168QPN4_9BACL</name>
<evidence type="ECO:0000256" key="4">
    <source>
        <dbReference type="ARBA" id="ARBA00023012"/>
    </source>
</evidence>
<dbReference type="InterPro" id="IPR051552">
    <property type="entry name" value="HptR"/>
</dbReference>